<comment type="subcellular location">
    <subcellularLocation>
        <location evidence="1">Cell outer membrane</location>
    </subcellularLocation>
</comment>
<evidence type="ECO:0000259" key="7">
    <source>
        <dbReference type="Pfam" id="PF13505"/>
    </source>
</evidence>
<proteinExistence type="inferred from homology"/>
<sequence>MGRSKLHALARSLTLMASVGAPCLAHAADLLPPPPPPPMPAPVDVGGGWYLRGDVGVGAAEFEKVSTNLGVTGAALPAGYTITDRHQDDQFFAGAGVGYQFNSFLRGDITGEYRGGGNLHYVERFPLNGGTGIDTNTGKFRSIVTMANGYIDLGTWWCLTPYIGGGVGAAFNQISSYQDVGAGTAAGGFGTALSKNTTSFAWAAQAGVTYDVTPNFKVDVGYRYLNMGHAKTGPVTCVNDPTCSVATYKVSELTSHDVKIGLRYLIGGVAAAPLPSLAPAYEPGPLVRKY</sequence>
<dbReference type="RefSeq" id="WP_147045137.1">
    <property type="nucleotide sequence ID" value="NZ_BJZV01000002.1"/>
</dbReference>
<dbReference type="OrthoDB" id="5643626at2"/>
<gene>
    <name evidence="8" type="ORF">MGN01_06660</name>
</gene>
<evidence type="ECO:0000256" key="4">
    <source>
        <dbReference type="ARBA" id="ARBA00023237"/>
    </source>
</evidence>
<reference evidence="8 9" key="1">
    <citation type="submission" date="2019-07" db="EMBL/GenBank/DDBJ databases">
        <title>Whole genome shotgun sequence of Methylobacterium gnaphalii NBRC 107716.</title>
        <authorList>
            <person name="Hosoyama A."/>
            <person name="Uohara A."/>
            <person name="Ohji S."/>
            <person name="Ichikawa N."/>
        </authorList>
    </citation>
    <scope>NUCLEOTIDE SEQUENCE [LARGE SCALE GENOMIC DNA]</scope>
    <source>
        <strain evidence="8 9">NBRC 107716</strain>
    </source>
</reference>
<dbReference type="Gene3D" id="2.40.160.20">
    <property type="match status" value="1"/>
</dbReference>
<dbReference type="Proteomes" id="UP000321750">
    <property type="component" value="Unassembled WGS sequence"/>
</dbReference>
<dbReference type="PANTHER" id="PTHR34001:SF3">
    <property type="entry name" value="BLL7405 PROTEIN"/>
    <property type="match status" value="1"/>
</dbReference>
<evidence type="ECO:0000256" key="3">
    <source>
        <dbReference type="ARBA" id="ARBA00023136"/>
    </source>
</evidence>
<keyword evidence="3" id="KW-0472">Membrane</keyword>
<dbReference type="PANTHER" id="PTHR34001">
    <property type="entry name" value="BLL7405 PROTEIN"/>
    <property type="match status" value="1"/>
</dbReference>
<keyword evidence="2 6" id="KW-0732">Signal</keyword>
<evidence type="ECO:0000256" key="5">
    <source>
        <dbReference type="ARBA" id="ARBA00038306"/>
    </source>
</evidence>
<dbReference type="EMBL" id="BJZV01000002">
    <property type="protein sequence ID" value="GEP08821.1"/>
    <property type="molecule type" value="Genomic_DNA"/>
</dbReference>
<dbReference type="InterPro" id="IPR027385">
    <property type="entry name" value="Beta-barrel_OMP"/>
</dbReference>
<feature type="chain" id="PRO_5022032842" description="Outer membrane protein beta-barrel domain-containing protein" evidence="6">
    <location>
        <begin position="28"/>
        <end position="290"/>
    </location>
</feature>
<name>A0A512JFU7_9HYPH</name>
<evidence type="ECO:0000256" key="6">
    <source>
        <dbReference type="SAM" id="SignalP"/>
    </source>
</evidence>
<feature type="domain" description="Outer membrane protein beta-barrel" evidence="7">
    <location>
        <begin position="47"/>
        <end position="233"/>
    </location>
</feature>
<dbReference type="AlphaFoldDB" id="A0A512JFU7"/>
<evidence type="ECO:0000313" key="8">
    <source>
        <dbReference type="EMBL" id="GEP08821.1"/>
    </source>
</evidence>
<dbReference type="Pfam" id="PF13505">
    <property type="entry name" value="OMP_b-brl"/>
    <property type="match status" value="1"/>
</dbReference>
<keyword evidence="4" id="KW-0998">Cell outer membrane</keyword>
<dbReference type="SUPFAM" id="SSF56925">
    <property type="entry name" value="OMPA-like"/>
    <property type="match status" value="1"/>
</dbReference>
<dbReference type="InterPro" id="IPR011250">
    <property type="entry name" value="OMP/PagP_B-barrel"/>
</dbReference>
<evidence type="ECO:0000256" key="2">
    <source>
        <dbReference type="ARBA" id="ARBA00022729"/>
    </source>
</evidence>
<protein>
    <recommendedName>
        <fullName evidence="7">Outer membrane protein beta-barrel domain-containing protein</fullName>
    </recommendedName>
</protein>
<keyword evidence="9" id="KW-1185">Reference proteome</keyword>
<accession>A0A512JFU7</accession>
<organism evidence="8 9">
    <name type="scientific">Methylobacterium gnaphalii</name>
    <dbReference type="NCBI Taxonomy" id="1010610"/>
    <lineage>
        <taxon>Bacteria</taxon>
        <taxon>Pseudomonadati</taxon>
        <taxon>Pseudomonadota</taxon>
        <taxon>Alphaproteobacteria</taxon>
        <taxon>Hyphomicrobiales</taxon>
        <taxon>Methylobacteriaceae</taxon>
        <taxon>Methylobacterium</taxon>
    </lineage>
</organism>
<dbReference type="GO" id="GO:0009279">
    <property type="term" value="C:cell outer membrane"/>
    <property type="evidence" value="ECO:0007669"/>
    <property type="project" value="UniProtKB-SubCell"/>
</dbReference>
<feature type="signal peptide" evidence="6">
    <location>
        <begin position="1"/>
        <end position="27"/>
    </location>
</feature>
<comment type="caution">
    <text evidence="8">The sequence shown here is derived from an EMBL/GenBank/DDBJ whole genome shotgun (WGS) entry which is preliminary data.</text>
</comment>
<evidence type="ECO:0000256" key="1">
    <source>
        <dbReference type="ARBA" id="ARBA00004442"/>
    </source>
</evidence>
<dbReference type="InterPro" id="IPR051692">
    <property type="entry name" value="OMP-like"/>
</dbReference>
<comment type="similarity">
    <text evidence="5">Belongs to the Omp25/RopB family.</text>
</comment>
<evidence type="ECO:0000313" key="9">
    <source>
        <dbReference type="Proteomes" id="UP000321750"/>
    </source>
</evidence>